<dbReference type="EMBL" id="CP071247">
    <property type="protein sequence ID" value="QSP93906.1"/>
    <property type="molecule type" value="Genomic_DNA"/>
</dbReference>
<dbReference type="Proteomes" id="UP000663555">
    <property type="component" value="Chromosome"/>
</dbReference>
<name>A0ABX7MNQ5_9GAMM</name>
<gene>
    <name evidence="1" type="ORF">LPB19_11950</name>
</gene>
<organism evidence="1 2">
    <name type="scientific">Marinobacter salinisoli</name>
    <dbReference type="NCBI Taxonomy" id="2769486"/>
    <lineage>
        <taxon>Bacteria</taxon>
        <taxon>Pseudomonadati</taxon>
        <taxon>Pseudomonadota</taxon>
        <taxon>Gammaproteobacteria</taxon>
        <taxon>Pseudomonadales</taxon>
        <taxon>Marinobacteraceae</taxon>
        <taxon>Marinobacter</taxon>
    </lineage>
</organism>
<reference evidence="1 2" key="1">
    <citation type="submission" date="2021-03" db="EMBL/GenBank/DDBJ databases">
        <title>Genome sequencing of Marinobacter sp. LPB0319.</title>
        <authorList>
            <person name="Kim J."/>
        </authorList>
    </citation>
    <scope>NUCLEOTIDE SEQUENCE [LARGE SCALE GENOMIC DNA]</scope>
    <source>
        <strain evidence="1 2">LPB0319</strain>
    </source>
</reference>
<evidence type="ECO:0000313" key="1">
    <source>
        <dbReference type="EMBL" id="QSP93906.1"/>
    </source>
</evidence>
<protein>
    <submittedName>
        <fullName evidence="1">Uncharacterized protein</fullName>
    </submittedName>
</protein>
<proteinExistence type="predicted"/>
<keyword evidence="2" id="KW-1185">Reference proteome</keyword>
<sequence>MLSIKDDQVREPDYSCPICAIELAYYSRNPNYVCDSCVANATDKNGRPLKFFNTDIYGGFEAIYSDTNEKRQGHTCFIKGRKCHAGEARMGGIVVELSA</sequence>
<accession>A0ABX7MNQ5</accession>
<evidence type="ECO:0000313" key="2">
    <source>
        <dbReference type="Proteomes" id="UP000663555"/>
    </source>
</evidence>
<dbReference type="RefSeq" id="WP_206643128.1">
    <property type="nucleotide sequence ID" value="NZ_CP071247.1"/>
</dbReference>